<dbReference type="OrthoDB" id="1401519at2"/>
<dbReference type="Proteomes" id="UP000027284">
    <property type="component" value="Unassembled WGS sequence"/>
</dbReference>
<comment type="caution">
    <text evidence="1">The sequence shown here is derived from an EMBL/GenBank/DDBJ whole genome shotgun (WGS) entry which is preliminary data.</text>
</comment>
<keyword evidence="2" id="KW-1185">Reference proteome</keyword>
<evidence type="ECO:0000313" key="2">
    <source>
        <dbReference type="Proteomes" id="UP000027284"/>
    </source>
</evidence>
<name>A0A062XQI1_9BACT</name>
<dbReference type="Gene3D" id="2.60.120.430">
    <property type="entry name" value="Galactose-binding lectin"/>
    <property type="match status" value="1"/>
</dbReference>
<dbReference type="RefSeq" id="WP_038050308.1">
    <property type="nucleotide sequence ID" value="NZ_JMFG01000035.1"/>
</dbReference>
<protein>
    <submittedName>
        <fullName evidence="1">Uncharacterized protein</fullName>
    </submittedName>
</protein>
<dbReference type="PROSITE" id="PS51257">
    <property type="entry name" value="PROKAR_LIPOPROTEIN"/>
    <property type="match status" value="1"/>
</dbReference>
<accession>A0A062XQI1</accession>
<reference evidence="1 2" key="1">
    <citation type="submission" date="2014-04" db="EMBL/GenBank/DDBJ databases">
        <title>The Genome Sequence of Thermoanaerobaculum aquaticum MP-01, The First Cultivated Group 23 Acidobacterium.</title>
        <authorList>
            <person name="Stamps B.W."/>
            <person name="Losey N.A."/>
            <person name="Lawson P.A."/>
            <person name="Stevenson B.S."/>
        </authorList>
    </citation>
    <scope>NUCLEOTIDE SEQUENCE [LARGE SCALE GENOMIC DNA]</scope>
    <source>
        <strain evidence="1 2">MP-01</strain>
    </source>
</reference>
<dbReference type="AlphaFoldDB" id="A0A062XQI1"/>
<sequence>MSRKGTLACAFIALLVLGGCGGKKEKSGKTVKLPCSVTWTKTDIVVKPGQKLSLTVRGELRGGQWLFGPEGTAEHPEWARYSLVPEWPHLAVIGKVGEDGDPFLVGKEFSGTTVRGGELYLGINDLDAENNDGSFEVTVVLQ</sequence>
<dbReference type="STRING" id="1312852.EG19_08055"/>
<dbReference type="EMBL" id="JMFG01000035">
    <property type="protein sequence ID" value="KDA53058.1"/>
    <property type="molecule type" value="Genomic_DNA"/>
</dbReference>
<gene>
    <name evidence="1" type="ORF">EG19_08055</name>
</gene>
<organism evidence="1 2">
    <name type="scientific">Thermoanaerobaculum aquaticum</name>
    <dbReference type="NCBI Taxonomy" id="1312852"/>
    <lineage>
        <taxon>Bacteria</taxon>
        <taxon>Pseudomonadati</taxon>
        <taxon>Acidobacteriota</taxon>
        <taxon>Thermoanaerobaculia</taxon>
        <taxon>Thermoanaerobaculales</taxon>
        <taxon>Thermoanaerobaculaceae</taxon>
        <taxon>Thermoanaerobaculum</taxon>
    </lineage>
</organism>
<proteinExistence type="predicted"/>
<evidence type="ECO:0000313" key="1">
    <source>
        <dbReference type="EMBL" id="KDA53058.1"/>
    </source>
</evidence>